<evidence type="ECO:0000313" key="2">
    <source>
        <dbReference type="EMBL" id="MDI9860883.1"/>
    </source>
</evidence>
<dbReference type="SUPFAM" id="SSF52540">
    <property type="entry name" value="P-loop containing nucleoside triphosphate hydrolases"/>
    <property type="match status" value="1"/>
</dbReference>
<name>A0ABT6YBC8_9BACT</name>
<organism evidence="2 3">
    <name type="scientific">Flectobacillus roseus</name>
    <dbReference type="NCBI Taxonomy" id="502259"/>
    <lineage>
        <taxon>Bacteria</taxon>
        <taxon>Pseudomonadati</taxon>
        <taxon>Bacteroidota</taxon>
        <taxon>Cytophagia</taxon>
        <taxon>Cytophagales</taxon>
        <taxon>Flectobacillaceae</taxon>
        <taxon>Flectobacillus</taxon>
    </lineage>
</organism>
<protein>
    <submittedName>
        <fullName evidence="2">AAA family ATPase</fullName>
    </submittedName>
</protein>
<dbReference type="InterPro" id="IPR041685">
    <property type="entry name" value="AAA_GajA/Old/RecF-like"/>
</dbReference>
<accession>A0ABT6YBC8</accession>
<feature type="domain" description="Endonuclease GajA/Old nuclease/RecF-like AAA" evidence="1">
    <location>
        <begin position="144"/>
        <end position="275"/>
    </location>
</feature>
<gene>
    <name evidence="2" type="ORF">QM524_16825</name>
</gene>
<proteinExistence type="predicted"/>
<dbReference type="PANTHER" id="PTHR43581">
    <property type="entry name" value="ATP/GTP PHOSPHATASE"/>
    <property type="match status" value="1"/>
</dbReference>
<comment type="caution">
    <text evidence="2">The sequence shown here is derived from an EMBL/GenBank/DDBJ whole genome shotgun (WGS) entry which is preliminary data.</text>
</comment>
<evidence type="ECO:0000259" key="1">
    <source>
        <dbReference type="Pfam" id="PF13175"/>
    </source>
</evidence>
<dbReference type="InterPro" id="IPR051396">
    <property type="entry name" value="Bact_Antivir_Def_Nuclease"/>
</dbReference>
<dbReference type="RefSeq" id="WP_283345457.1">
    <property type="nucleotide sequence ID" value="NZ_JASHIF010000014.1"/>
</dbReference>
<sequence length="375" mass="43703">MPPIALKSFHIKNYKGIIDTKVENIPSDTQWIFLTGENGIGKTSILQAFVEYTNTFMSTKDSYLHFLHHKDEIYITPPRRLKEYLIDRYEYEPLIYSMIGYGSSRLRVSDKMPIHLRDVFGFSNKNHSLFSNDVLLINIEERLKDWYLNYKKGFQKLEELFKCLLPNLDKIIVEFDEIIKASTVKYFEKDVENSIYDGVTFEELAAGYKNIIAVVGDMVYRFSLKQDVEDNKDLEGIVMIDEFELHLHPKYQKLFVEKLTELFPKIQFIVSTHSPIPLLGAPANSVIINVTRTKEEGIQAKLLDIDFSVLTPNTILSSPIFGFQDLIPDSKSNEKMVRTEETYKEVLFHDQLDKQIDEFLTDDKKQELLDLLKEK</sequence>
<dbReference type="PANTHER" id="PTHR43581:SF2">
    <property type="entry name" value="EXCINUCLEASE ATPASE SUBUNIT"/>
    <property type="match status" value="1"/>
</dbReference>
<dbReference type="InterPro" id="IPR027417">
    <property type="entry name" value="P-loop_NTPase"/>
</dbReference>
<dbReference type="EMBL" id="JASHIF010000014">
    <property type="protein sequence ID" value="MDI9860883.1"/>
    <property type="molecule type" value="Genomic_DNA"/>
</dbReference>
<dbReference type="Pfam" id="PF13175">
    <property type="entry name" value="AAA_15"/>
    <property type="match status" value="1"/>
</dbReference>
<dbReference type="Gene3D" id="3.40.50.300">
    <property type="entry name" value="P-loop containing nucleotide triphosphate hydrolases"/>
    <property type="match status" value="1"/>
</dbReference>
<keyword evidence="3" id="KW-1185">Reference proteome</keyword>
<dbReference type="Proteomes" id="UP001236507">
    <property type="component" value="Unassembled WGS sequence"/>
</dbReference>
<reference evidence="2 3" key="1">
    <citation type="submission" date="2023-05" db="EMBL/GenBank/DDBJ databases">
        <title>Novel species of genus Flectobacillus isolated from stream in China.</title>
        <authorList>
            <person name="Lu H."/>
        </authorList>
    </citation>
    <scope>NUCLEOTIDE SEQUENCE [LARGE SCALE GENOMIC DNA]</scope>
    <source>
        <strain evidence="2 3">KCTC 42575</strain>
    </source>
</reference>
<evidence type="ECO:0000313" key="3">
    <source>
        <dbReference type="Proteomes" id="UP001236507"/>
    </source>
</evidence>